<organism evidence="1 2">
    <name type="scientific">Staurois parvus</name>
    <dbReference type="NCBI Taxonomy" id="386267"/>
    <lineage>
        <taxon>Eukaryota</taxon>
        <taxon>Metazoa</taxon>
        <taxon>Chordata</taxon>
        <taxon>Craniata</taxon>
        <taxon>Vertebrata</taxon>
        <taxon>Euteleostomi</taxon>
        <taxon>Amphibia</taxon>
        <taxon>Batrachia</taxon>
        <taxon>Anura</taxon>
        <taxon>Neobatrachia</taxon>
        <taxon>Ranoidea</taxon>
        <taxon>Ranidae</taxon>
        <taxon>Staurois</taxon>
    </lineage>
</organism>
<protein>
    <submittedName>
        <fullName evidence="1">Uncharacterized protein</fullName>
    </submittedName>
</protein>
<name>A0ABN9C842_9NEOB</name>
<evidence type="ECO:0000313" key="2">
    <source>
        <dbReference type="Proteomes" id="UP001162483"/>
    </source>
</evidence>
<comment type="caution">
    <text evidence="1">The sequence shown here is derived from an EMBL/GenBank/DDBJ whole genome shotgun (WGS) entry which is preliminary data.</text>
</comment>
<keyword evidence="2" id="KW-1185">Reference proteome</keyword>
<evidence type="ECO:0000313" key="1">
    <source>
        <dbReference type="EMBL" id="CAI9556209.1"/>
    </source>
</evidence>
<proteinExistence type="predicted"/>
<feature type="non-terminal residue" evidence="1">
    <location>
        <position position="65"/>
    </location>
</feature>
<gene>
    <name evidence="1" type="ORF">SPARVUS_LOCUS4517029</name>
</gene>
<reference evidence="1" key="1">
    <citation type="submission" date="2023-05" db="EMBL/GenBank/DDBJ databases">
        <authorList>
            <person name="Stuckert A."/>
        </authorList>
    </citation>
    <scope>NUCLEOTIDE SEQUENCE</scope>
</reference>
<dbReference type="EMBL" id="CATNWA010008457">
    <property type="protein sequence ID" value="CAI9556209.1"/>
    <property type="molecule type" value="Genomic_DNA"/>
</dbReference>
<dbReference type="Proteomes" id="UP001162483">
    <property type="component" value="Unassembled WGS sequence"/>
</dbReference>
<accession>A0ABN9C842</accession>
<sequence>MCSIGTRWDPREAADCLMVYVEPDSPSRGCPERKMSVFSLYRWVGGGGGQHGGCCWSMSGFLHRR</sequence>